<dbReference type="Gene3D" id="1.10.260.40">
    <property type="entry name" value="lambda repressor-like DNA-binding domains"/>
    <property type="match status" value="1"/>
</dbReference>
<dbReference type="AlphaFoldDB" id="A0A1N6MS09"/>
<dbReference type="SUPFAM" id="SSF47413">
    <property type="entry name" value="lambda repressor-like DNA-binding domains"/>
    <property type="match status" value="1"/>
</dbReference>
<dbReference type="Pfam" id="PF01381">
    <property type="entry name" value="HTH_3"/>
    <property type="match status" value="1"/>
</dbReference>
<proteinExistence type="predicted"/>
<dbReference type="SMART" id="SM00530">
    <property type="entry name" value="HTH_XRE"/>
    <property type="match status" value="1"/>
</dbReference>
<organism evidence="4 5">
    <name type="scientific">Xenorhabdus innexi</name>
    <dbReference type="NCBI Taxonomy" id="290109"/>
    <lineage>
        <taxon>Bacteria</taxon>
        <taxon>Pseudomonadati</taxon>
        <taxon>Pseudomonadota</taxon>
        <taxon>Gammaproteobacteria</taxon>
        <taxon>Enterobacterales</taxon>
        <taxon>Morganellaceae</taxon>
        <taxon>Xenorhabdus</taxon>
    </lineage>
</organism>
<keyword evidence="6" id="KW-1185">Reference proteome</keyword>
<gene>
    <name evidence="4" type="primary">C</name>
    <name evidence="3" type="ORF">Xinn_00253</name>
    <name evidence="4" type="ORF">XIS1_1190033</name>
</gene>
<dbReference type="OrthoDB" id="6302218at2"/>
<dbReference type="CDD" id="cd00093">
    <property type="entry name" value="HTH_XRE"/>
    <property type="match status" value="1"/>
</dbReference>
<dbReference type="GO" id="GO:0003677">
    <property type="term" value="F:DNA binding"/>
    <property type="evidence" value="ECO:0007669"/>
    <property type="project" value="InterPro"/>
</dbReference>
<dbReference type="InterPro" id="IPR010982">
    <property type="entry name" value="Lambda_DNA-bd_dom_sf"/>
</dbReference>
<accession>A0A1N6MS09</accession>
<dbReference type="InterPro" id="IPR001387">
    <property type="entry name" value="Cro/C1-type_HTH"/>
</dbReference>
<sequence length="97" mass="10866">MNISEKLKAIRITEGLTQMQLCEIMDISISTFKKIEAGYNDPALATLMKITNHPKFEKYTLWLLTDKIAPESGQISPTLSPDGVETKMSRHLGRKTG</sequence>
<dbReference type="Proteomes" id="UP000224871">
    <property type="component" value="Unassembled WGS sequence"/>
</dbReference>
<evidence type="ECO:0000256" key="1">
    <source>
        <dbReference type="SAM" id="MobiDB-lite"/>
    </source>
</evidence>
<reference evidence="3 6" key="3">
    <citation type="journal article" date="2017" name="Nat. Microbiol.">
        <title>Natural product diversity associated with the nematode symbionts Photorhabdus and Xenorhabdus.</title>
        <authorList>
            <person name="Tobias N.J."/>
            <person name="Wolff H."/>
            <person name="Djahanschiri B."/>
            <person name="Grundmann F."/>
            <person name="Kronenwerth M."/>
            <person name="Shi Y.M."/>
            <person name="Simonyi S."/>
            <person name="Grun P."/>
            <person name="Shapiro-Ilan D."/>
            <person name="Pidot S.J."/>
            <person name="Stinear T.P."/>
            <person name="Ebersberger I."/>
            <person name="Bode H.B."/>
        </authorList>
    </citation>
    <scope>NUCLEOTIDE SEQUENCE [LARGE SCALE GENOMIC DNA]</scope>
    <source>
        <strain evidence="3 6">DSM 16336</strain>
    </source>
</reference>
<evidence type="ECO:0000313" key="4">
    <source>
        <dbReference type="EMBL" id="SIP71554.1"/>
    </source>
</evidence>
<evidence type="ECO:0000313" key="3">
    <source>
        <dbReference type="EMBL" id="PHM38556.1"/>
    </source>
</evidence>
<feature type="domain" description="HTH cro/C1-type" evidence="2">
    <location>
        <begin position="7"/>
        <end position="61"/>
    </location>
</feature>
<feature type="region of interest" description="Disordered" evidence="1">
    <location>
        <begin position="73"/>
        <end position="97"/>
    </location>
</feature>
<dbReference type="EMBL" id="FTLG01000023">
    <property type="protein sequence ID" value="SIP71554.1"/>
    <property type="molecule type" value="Genomic_DNA"/>
</dbReference>
<dbReference type="RefSeq" id="WP_086954924.1">
    <property type="nucleotide sequence ID" value="NZ_CAWNQC010000112.1"/>
</dbReference>
<reference evidence="4" key="2">
    <citation type="submission" date="2016-12" db="EMBL/GenBank/DDBJ databases">
        <authorList>
            <person name="Song W.-J."/>
            <person name="Kurnit D.M."/>
        </authorList>
    </citation>
    <scope>NUCLEOTIDE SEQUENCE [LARGE SCALE GENOMIC DNA]</scope>
    <source>
        <strain evidence="4">HGB1681</strain>
    </source>
</reference>
<name>A0A1N6MS09_9GAMM</name>
<reference evidence="5" key="1">
    <citation type="submission" date="2016-12" db="EMBL/GenBank/DDBJ databases">
        <authorList>
            <person name="Gaudriault S."/>
        </authorList>
    </citation>
    <scope>NUCLEOTIDE SEQUENCE [LARGE SCALE GENOMIC DNA]</scope>
    <source>
        <strain evidence="5">HGB1681 (deposited as PTA-6826 in the American Type Culture Collection)</strain>
    </source>
</reference>
<evidence type="ECO:0000259" key="2">
    <source>
        <dbReference type="PROSITE" id="PS50943"/>
    </source>
</evidence>
<dbReference type="Proteomes" id="UP000196435">
    <property type="component" value="Unassembled WGS sequence"/>
</dbReference>
<dbReference type="PROSITE" id="PS50943">
    <property type="entry name" value="HTH_CROC1"/>
    <property type="match status" value="1"/>
</dbReference>
<protein>
    <submittedName>
        <fullName evidence="4">Repressor protein C</fullName>
    </submittedName>
    <submittedName>
        <fullName evidence="3">Transcriptional regulator</fullName>
    </submittedName>
</protein>
<evidence type="ECO:0000313" key="6">
    <source>
        <dbReference type="Proteomes" id="UP000224871"/>
    </source>
</evidence>
<evidence type="ECO:0000313" key="5">
    <source>
        <dbReference type="Proteomes" id="UP000196435"/>
    </source>
</evidence>
<dbReference type="EMBL" id="NIBU01000002">
    <property type="protein sequence ID" value="PHM38556.1"/>
    <property type="molecule type" value="Genomic_DNA"/>
</dbReference>